<dbReference type="GO" id="GO:0004803">
    <property type="term" value="F:transposase activity"/>
    <property type="evidence" value="ECO:0007669"/>
    <property type="project" value="InterPro"/>
</dbReference>
<dbReference type="EMBL" id="CP042806">
    <property type="protein sequence ID" value="QEE31118.1"/>
    <property type="molecule type" value="Genomic_DNA"/>
</dbReference>
<evidence type="ECO:0000259" key="2">
    <source>
        <dbReference type="Pfam" id="PF02371"/>
    </source>
</evidence>
<organism evidence="4 7">
    <name type="scientific">Terriglobus albidus</name>
    <dbReference type="NCBI Taxonomy" id="1592106"/>
    <lineage>
        <taxon>Bacteria</taxon>
        <taxon>Pseudomonadati</taxon>
        <taxon>Acidobacteriota</taxon>
        <taxon>Terriglobia</taxon>
        <taxon>Terriglobales</taxon>
        <taxon>Acidobacteriaceae</taxon>
        <taxon>Terriglobus</taxon>
    </lineage>
</organism>
<dbReference type="EMBL" id="CP042806">
    <property type="protein sequence ID" value="QEE31165.1"/>
    <property type="molecule type" value="Genomic_DNA"/>
</dbReference>
<evidence type="ECO:0000313" key="7">
    <source>
        <dbReference type="Proteomes" id="UP000321820"/>
    </source>
</evidence>
<dbReference type="EMBL" id="CP042806">
    <property type="protein sequence ID" value="QEE31205.1"/>
    <property type="molecule type" value="Genomic_DNA"/>
</dbReference>
<sequence length="350" mass="38213">MGSDRPALTVGLDLGDRYSHYCLLNAGKEVMEEGRIQSTEAAFRRHFEGEERQRIALECGTHSPWVSRLLKSLGHQVIVANARKIAAISSSESKNDRNDAEQLARFAASDPKLLAPLLHRSMERQQDLNLIQARATLVRARTMLVNALRGLVKSAGGRLPACSTESFPVRVRASIPSVLTTVAVPLLEQIATLNRQIDSMEEQIEKLGTRYPEIGVLRTVPGVGPVVAATYVLTLDRPNIASNRSAGAWLGLRPGQSQSGDSDPELGISKTGNRYLRSLLVQSAQYILGRFGPDSALRRWGLKLASSGGKRAKKRAIVAVARKLAVLLHSMWRSGQSFQHFPQPAMATVA</sequence>
<dbReference type="InterPro" id="IPR002525">
    <property type="entry name" value="Transp_IS110-like_N"/>
</dbReference>
<evidence type="ECO:0000313" key="4">
    <source>
        <dbReference type="EMBL" id="QEE31165.1"/>
    </source>
</evidence>
<evidence type="ECO:0000313" key="5">
    <source>
        <dbReference type="EMBL" id="QEE31174.1"/>
    </source>
</evidence>
<accession>A0A5B9EJC2</accession>
<dbReference type="AlphaFoldDB" id="A0A5B9EJC2"/>
<dbReference type="KEGG" id="talb:FTW19_05990"/>
<dbReference type="NCBIfam" id="NF033542">
    <property type="entry name" value="transpos_IS110"/>
    <property type="match status" value="1"/>
</dbReference>
<evidence type="ECO:0000313" key="3">
    <source>
        <dbReference type="EMBL" id="QEE31118.1"/>
    </source>
</evidence>
<dbReference type="KEGG" id="talb:FTW19_04335"/>
<dbReference type="InterPro" id="IPR047650">
    <property type="entry name" value="Transpos_IS110"/>
</dbReference>
<dbReference type="GO" id="GO:0003677">
    <property type="term" value="F:DNA binding"/>
    <property type="evidence" value="ECO:0007669"/>
    <property type="project" value="InterPro"/>
</dbReference>
<dbReference type="PANTHER" id="PTHR33055">
    <property type="entry name" value="TRANSPOSASE FOR INSERTION SEQUENCE ELEMENT IS1111A"/>
    <property type="match status" value="1"/>
</dbReference>
<dbReference type="KEGG" id="talb:FTW19_01250"/>
<dbReference type="EMBL" id="CP042806">
    <property type="protein sequence ID" value="QEE31174.1"/>
    <property type="molecule type" value="Genomic_DNA"/>
</dbReference>
<name>A0A5B9EJC2_9BACT</name>
<dbReference type="InterPro" id="IPR003346">
    <property type="entry name" value="Transposase_20"/>
</dbReference>
<dbReference type="Proteomes" id="UP000321820">
    <property type="component" value="Chromosome"/>
</dbReference>
<proteinExistence type="predicted"/>
<evidence type="ECO:0000313" key="6">
    <source>
        <dbReference type="EMBL" id="QEE31205.1"/>
    </source>
</evidence>
<dbReference type="PANTHER" id="PTHR33055:SF3">
    <property type="entry name" value="PUTATIVE TRANSPOSASE FOR IS117-RELATED"/>
    <property type="match status" value="1"/>
</dbReference>
<protein>
    <submittedName>
        <fullName evidence="4">IS110 family transposase</fullName>
    </submittedName>
</protein>
<feature type="domain" description="Transposase IS116/IS110/IS902 C-terminal" evidence="2">
    <location>
        <begin position="216"/>
        <end position="294"/>
    </location>
</feature>
<feature type="domain" description="Transposase IS110-like N-terminal" evidence="1">
    <location>
        <begin position="10"/>
        <end position="154"/>
    </location>
</feature>
<evidence type="ECO:0000259" key="1">
    <source>
        <dbReference type="Pfam" id="PF01548"/>
    </source>
</evidence>
<dbReference type="Pfam" id="PF02371">
    <property type="entry name" value="Transposase_20"/>
    <property type="match status" value="1"/>
</dbReference>
<dbReference type="KEGG" id="talb:FTW19_04710"/>
<dbReference type="OrthoDB" id="116905at2"/>
<dbReference type="GO" id="GO:0006313">
    <property type="term" value="P:DNA transposition"/>
    <property type="evidence" value="ECO:0007669"/>
    <property type="project" value="InterPro"/>
</dbReference>
<keyword evidence="7" id="KW-1185">Reference proteome</keyword>
<gene>
    <name evidence="3" type="ORF">FTW19_01250</name>
    <name evidence="4" type="ORF">FTW19_04335</name>
    <name evidence="5" type="ORF">FTW19_04710</name>
    <name evidence="6" type="ORF">FTW19_05990</name>
</gene>
<dbReference type="Pfam" id="PF01548">
    <property type="entry name" value="DEDD_Tnp_IS110"/>
    <property type="match status" value="1"/>
</dbReference>
<reference evidence="4 7" key="1">
    <citation type="submission" date="2019-08" db="EMBL/GenBank/DDBJ databases">
        <title>Complete genome sequence of Terriglobus albidus strain ORNL.</title>
        <authorList>
            <person name="Podar M."/>
        </authorList>
    </citation>
    <scope>NUCLEOTIDE SEQUENCE [LARGE SCALE GENOMIC DNA]</scope>
    <source>
        <strain evidence="4 7">ORNL</strain>
    </source>
</reference>